<dbReference type="AlphaFoldDB" id="A0A1B6I2T3"/>
<gene>
    <name evidence="1" type="ORF">g.55496</name>
</gene>
<organism evidence="1">
    <name type="scientific">Homalodisca liturata</name>
    <dbReference type="NCBI Taxonomy" id="320908"/>
    <lineage>
        <taxon>Eukaryota</taxon>
        <taxon>Metazoa</taxon>
        <taxon>Ecdysozoa</taxon>
        <taxon>Arthropoda</taxon>
        <taxon>Hexapoda</taxon>
        <taxon>Insecta</taxon>
        <taxon>Pterygota</taxon>
        <taxon>Neoptera</taxon>
        <taxon>Paraneoptera</taxon>
        <taxon>Hemiptera</taxon>
        <taxon>Auchenorrhyncha</taxon>
        <taxon>Membracoidea</taxon>
        <taxon>Cicadellidae</taxon>
        <taxon>Cicadellinae</taxon>
        <taxon>Proconiini</taxon>
        <taxon>Homalodisca</taxon>
    </lineage>
</organism>
<dbReference type="PANTHER" id="PTHR47027:SF20">
    <property type="entry name" value="REVERSE TRANSCRIPTASE-LIKE PROTEIN WITH RNA-DIRECTED DNA POLYMERASE DOMAIN"/>
    <property type="match status" value="1"/>
</dbReference>
<dbReference type="PANTHER" id="PTHR47027">
    <property type="entry name" value="REVERSE TRANSCRIPTASE DOMAIN-CONTAINING PROTEIN"/>
    <property type="match status" value="1"/>
</dbReference>
<protein>
    <recommendedName>
        <fullName evidence="2">Reverse transcriptase domain-containing protein</fullName>
    </recommendedName>
</protein>
<evidence type="ECO:0008006" key="2">
    <source>
        <dbReference type="Google" id="ProtNLM"/>
    </source>
</evidence>
<dbReference type="EMBL" id="GECU01026469">
    <property type="protein sequence ID" value="JAS81237.1"/>
    <property type="molecule type" value="Transcribed_RNA"/>
</dbReference>
<name>A0A1B6I2T3_9HEMI</name>
<proteinExistence type="predicted"/>
<sequence length="159" mass="18821">MLRKLTEEYEGWRLEVNMDKTQYLVIGREGRDLNINGNVIKNVDEYNYLGCTITSDGRDEKDIMNKVTKGKSIVSQLNSILWNLNIRKDIKRRIYESIIESTVTYGAEVWTITQKLKKRIETVENSYWRRCCRLTLEDRIPYFPRDPIFIHSSHVTISL</sequence>
<reference evidence="1" key="1">
    <citation type="submission" date="2015-11" db="EMBL/GenBank/DDBJ databases">
        <title>De novo transcriptome assembly of four potential Pierce s Disease insect vectors from Arizona vineyards.</title>
        <authorList>
            <person name="Tassone E.E."/>
        </authorList>
    </citation>
    <scope>NUCLEOTIDE SEQUENCE</scope>
</reference>
<accession>A0A1B6I2T3</accession>
<evidence type="ECO:0000313" key="1">
    <source>
        <dbReference type="EMBL" id="JAS81237.1"/>
    </source>
</evidence>